<dbReference type="RefSeq" id="WP_250340131.1">
    <property type="nucleotide sequence ID" value="NZ_CP063231.1"/>
</dbReference>
<protein>
    <submittedName>
        <fullName evidence="2">Phage holin family protein</fullName>
    </submittedName>
</protein>
<reference evidence="2" key="1">
    <citation type="submission" date="2020-10" db="EMBL/GenBank/DDBJ databases">
        <title>Whole-genome sequence of Luteibacter sp. EIF3.</title>
        <authorList>
            <person name="Friedrich I."/>
            <person name="Hertel R."/>
            <person name="Daniel R."/>
        </authorList>
    </citation>
    <scope>NUCLEOTIDE SEQUENCE</scope>
    <source>
        <strain evidence="2">EIF3</strain>
    </source>
</reference>
<feature type="transmembrane region" description="Helical" evidence="1">
    <location>
        <begin position="42"/>
        <end position="61"/>
    </location>
</feature>
<proteinExistence type="predicted"/>
<sequence>MNDLPPSQPPFSWLQLALVAAFAAVGGAIGYVLRAMDGNEPILFWKAVVEFVAAGFVGVLSGLLCSVWGLSIVWTTFIAGTFGMIGARATTQVMQRFVWAKLGLNRRSQDGNPTQ</sequence>
<name>A0ABY4T3Z6_9GAMM</name>
<gene>
    <name evidence="2" type="ORF">IM816_05800</name>
</gene>
<feature type="transmembrane region" description="Helical" evidence="1">
    <location>
        <begin position="12"/>
        <end position="33"/>
    </location>
</feature>
<evidence type="ECO:0000256" key="1">
    <source>
        <dbReference type="SAM" id="Phobius"/>
    </source>
</evidence>
<evidence type="ECO:0000313" key="2">
    <source>
        <dbReference type="EMBL" id="URL59609.1"/>
    </source>
</evidence>
<accession>A0ABY4T3Z6</accession>
<keyword evidence="1" id="KW-0472">Membrane</keyword>
<feature type="transmembrane region" description="Helical" evidence="1">
    <location>
        <begin position="67"/>
        <end position="87"/>
    </location>
</feature>
<keyword evidence="3" id="KW-1185">Reference proteome</keyword>
<keyword evidence="1" id="KW-1133">Transmembrane helix</keyword>
<keyword evidence="1" id="KW-0812">Transmembrane</keyword>
<dbReference type="EMBL" id="CP063231">
    <property type="protein sequence ID" value="URL59609.1"/>
    <property type="molecule type" value="Genomic_DNA"/>
</dbReference>
<dbReference type="Pfam" id="PF16083">
    <property type="entry name" value="Phage_holin_3_3"/>
    <property type="match status" value="1"/>
</dbReference>
<evidence type="ECO:0000313" key="3">
    <source>
        <dbReference type="Proteomes" id="UP001056681"/>
    </source>
</evidence>
<dbReference type="InterPro" id="IPR032126">
    <property type="entry name" value="LydA_holin"/>
</dbReference>
<dbReference type="Proteomes" id="UP001056681">
    <property type="component" value="Chromosome"/>
</dbReference>
<organism evidence="2 3">
    <name type="scientific">Luteibacter flocculans</name>
    <dbReference type="NCBI Taxonomy" id="2780091"/>
    <lineage>
        <taxon>Bacteria</taxon>
        <taxon>Pseudomonadati</taxon>
        <taxon>Pseudomonadota</taxon>
        <taxon>Gammaproteobacteria</taxon>
        <taxon>Lysobacterales</taxon>
        <taxon>Rhodanobacteraceae</taxon>
        <taxon>Luteibacter</taxon>
    </lineage>
</organism>